<dbReference type="InterPro" id="IPR058625">
    <property type="entry name" value="MdtA-like_BSH"/>
</dbReference>
<dbReference type="Proteomes" id="UP000199400">
    <property type="component" value="Unassembled WGS sequence"/>
</dbReference>
<protein>
    <submittedName>
        <fullName evidence="2">HlyD family secretion protein</fullName>
    </submittedName>
</protein>
<evidence type="ECO:0000313" key="3">
    <source>
        <dbReference type="Proteomes" id="UP000199400"/>
    </source>
</evidence>
<dbReference type="Gene3D" id="1.10.287.470">
    <property type="entry name" value="Helix hairpin bin"/>
    <property type="match status" value="1"/>
</dbReference>
<evidence type="ECO:0000259" key="1">
    <source>
        <dbReference type="Pfam" id="PF25917"/>
    </source>
</evidence>
<feature type="domain" description="Multidrug resistance protein MdtA-like barrel-sandwich hybrid" evidence="1">
    <location>
        <begin position="70"/>
        <end position="215"/>
    </location>
</feature>
<evidence type="ECO:0000313" key="2">
    <source>
        <dbReference type="EMBL" id="SFE66606.1"/>
    </source>
</evidence>
<dbReference type="GO" id="GO:1990281">
    <property type="term" value="C:efflux pump complex"/>
    <property type="evidence" value="ECO:0007669"/>
    <property type="project" value="TreeGrafter"/>
</dbReference>
<dbReference type="PANTHER" id="PTHR30469">
    <property type="entry name" value="MULTIDRUG RESISTANCE PROTEIN MDTA"/>
    <property type="match status" value="1"/>
</dbReference>
<dbReference type="EMBL" id="FOMX01000017">
    <property type="protein sequence ID" value="SFE66606.1"/>
    <property type="molecule type" value="Genomic_DNA"/>
</dbReference>
<accession>A0A1I2CE86</accession>
<dbReference type="OrthoDB" id="9806939at2"/>
<name>A0A1I2CE86_9BACT</name>
<dbReference type="Gene3D" id="2.40.420.20">
    <property type="match status" value="1"/>
</dbReference>
<organism evidence="2 3">
    <name type="scientific">Nannocystis exedens</name>
    <dbReference type="NCBI Taxonomy" id="54"/>
    <lineage>
        <taxon>Bacteria</taxon>
        <taxon>Pseudomonadati</taxon>
        <taxon>Myxococcota</taxon>
        <taxon>Polyangia</taxon>
        <taxon>Nannocystales</taxon>
        <taxon>Nannocystaceae</taxon>
        <taxon>Nannocystis</taxon>
    </lineage>
</organism>
<keyword evidence="3" id="KW-1185">Reference proteome</keyword>
<dbReference type="Gene3D" id="2.40.30.170">
    <property type="match status" value="1"/>
</dbReference>
<dbReference type="STRING" id="54.SAMN02745121_05090"/>
<dbReference type="AlphaFoldDB" id="A0A1I2CE86"/>
<dbReference type="RefSeq" id="WP_096326679.1">
    <property type="nucleotide sequence ID" value="NZ_FOMX01000017.1"/>
</dbReference>
<reference evidence="3" key="1">
    <citation type="submission" date="2016-10" db="EMBL/GenBank/DDBJ databases">
        <authorList>
            <person name="Varghese N."/>
            <person name="Submissions S."/>
        </authorList>
    </citation>
    <scope>NUCLEOTIDE SEQUENCE [LARGE SCALE GENOMIC DNA]</scope>
    <source>
        <strain evidence="3">ATCC 25963</strain>
    </source>
</reference>
<gene>
    <name evidence="2" type="ORF">SAMN02745121_05090</name>
</gene>
<sequence length="417" mass="44558">MKRALAQGVLIVIVIVAALVMMRVIRGMKPEVKAVTSERRSVPVVVQRAQPGAHPVTVRGLGEVKPVHQLRVTSEVNGRVIERSDGLAPGGLLRRGDPLIRIDARDVSAQVASQRAALEQASVALADERGRKSVAEYEWQGRVDALSEHAREFALRDVHVRSAQANVEAAREQFGRAKRDLGRTMVRAPFDAMVTEASVELGQVVTTQTQLATLVAIDRYWVEIAVPVSQLVHLEIPGVNSTAHRGSPAKVIHDAGAGVVIERDGYVERLLGQVDARGRMARLLVAVPDPLGTGLYGQVPKVSDAPAAAAPSPRLPLLLGSSVRVELAGQPLADTTEVPRVALVDDDKVWLVIDGKLTLRTVEVVWRSATTVLARGLAAGEAIVTTPLATPTEGMQVTIEGDAPELIAANQPPAKKL</sequence>
<dbReference type="SUPFAM" id="SSF111369">
    <property type="entry name" value="HlyD-like secretion proteins"/>
    <property type="match status" value="1"/>
</dbReference>
<dbReference type="GO" id="GO:0015562">
    <property type="term" value="F:efflux transmembrane transporter activity"/>
    <property type="evidence" value="ECO:0007669"/>
    <property type="project" value="TreeGrafter"/>
</dbReference>
<dbReference type="Gene3D" id="2.40.50.100">
    <property type="match status" value="1"/>
</dbReference>
<dbReference type="Pfam" id="PF25917">
    <property type="entry name" value="BSH_RND"/>
    <property type="match status" value="1"/>
</dbReference>
<proteinExistence type="predicted"/>